<dbReference type="Proteomes" id="UP000186601">
    <property type="component" value="Unassembled WGS sequence"/>
</dbReference>
<evidence type="ECO:0000256" key="6">
    <source>
        <dbReference type="PIRSR" id="PIRSR602401-1"/>
    </source>
</evidence>
<accession>A0A2R6PV70</accession>
<evidence type="ECO:0000256" key="1">
    <source>
        <dbReference type="ARBA" id="ARBA00005179"/>
    </source>
</evidence>
<protein>
    <recommendedName>
        <fullName evidence="10">Cytochrome P450</fullName>
    </recommendedName>
</protein>
<organism evidence="8 9">
    <name type="scientific">Hermanssonia centrifuga</name>
    <dbReference type="NCBI Taxonomy" id="98765"/>
    <lineage>
        <taxon>Eukaryota</taxon>
        <taxon>Fungi</taxon>
        <taxon>Dikarya</taxon>
        <taxon>Basidiomycota</taxon>
        <taxon>Agaricomycotina</taxon>
        <taxon>Agaricomycetes</taxon>
        <taxon>Polyporales</taxon>
        <taxon>Meruliaceae</taxon>
        <taxon>Hermanssonia</taxon>
    </lineage>
</organism>
<dbReference type="GO" id="GO:0016705">
    <property type="term" value="F:oxidoreductase activity, acting on paired donors, with incorporation or reduction of molecular oxygen"/>
    <property type="evidence" value="ECO:0007669"/>
    <property type="project" value="InterPro"/>
</dbReference>
<keyword evidence="6" id="KW-0349">Heme</keyword>
<keyword evidence="9" id="KW-1185">Reference proteome</keyword>
<dbReference type="PRINTS" id="PR00385">
    <property type="entry name" value="P450"/>
</dbReference>
<comment type="caution">
    <text evidence="8">The sequence shown here is derived from an EMBL/GenBank/DDBJ whole genome shotgun (WGS) entry which is preliminary data.</text>
</comment>
<keyword evidence="5 6" id="KW-0408">Iron</keyword>
<evidence type="ECO:0000313" key="8">
    <source>
        <dbReference type="EMBL" id="PSR97081.1"/>
    </source>
</evidence>
<evidence type="ECO:0000256" key="5">
    <source>
        <dbReference type="ARBA" id="ARBA00023004"/>
    </source>
</evidence>
<dbReference type="PANTHER" id="PTHR24305:SF157">
    <property type="entry name" value="N-ACETYLTRYPTOPHAN 6-HYDROXYLASE IVOC-RELATED"/>
    <property type="match status" value="1"/>
</dbReference>
<keyword evidence="3 6" id="KW-0479">Metal-binding</keyword>
<comment type="similarity">
    <text evidence="2">Belongs to the cytochrome P450 family.</text>
</comment>
<dbReference type="STRING" id="98765.A0A2R6PV70"/>
<dbReference type="InterPro" id="IPR050121">
    <property type="entry name" value="Cytochrome_P450_monoxygenase"/>
</dbReference>
<dbReference type="PRINTS" id="PR00463">
    <property type="entry name" value="EP450I"/>
</dbReference>
<dbReference type="InterPro" id="IPR036396">
    <property type="entry name" value="Cyt_P450_sf"/>
</dbReference>
<dbReference type="InterPro" id="IPR002401">
    <property type="entry name" value="Cyt_P450_E_grp-I"/>
</dbReference>
<evidence type="ECO:0008006" key="10">
    <source>
        <dbReference type="Google" id="ProtNLM"/>
    </source>
</evidence>
<evidence type="ECO:0000256" key="4">
    <source>
        <dbReference type="ARBA" id="ARBA00023002"/>
    </source>
</evidence>
<keyword evidence="4" id="KW-0560">Oxidoreductase</keyword>
<proteinExistence type="inferred from homology"/>
<feature type="binding site" description="axial binding residue" evidence="6">
    <location>
        <position position="459"/>
    </location>
    <ligand>
        <name>heme</name>
        <dbReference type="ChEBI" id="CHEBI:30413"/>
    </ligand>
    <ligandPart>
        <name>Fe</name>
        <dbReference type="ChEBI" id="CHEBI:18248"/>
    </ligandPart>
</feature>
<comment type="cofactor">
    <cofactor evidence="6">
        <name>heme</name>
        <dbReference type="ChEBI" id="CHEBI:30413"/>
    </cofactor>
</comment>
<dbReference type="InterPro" id="IPR001128">
    <property type="entry name" value="Cyt_P450"/>
</dbReference>
<dbReference type="GO" id="GO:0005506">
    <property type="term" value="F:iron ion binding"/>
    <property type="evidence" value="ECO:0007669"/>
    <property type="project" value="InterPro"/>
</dbReference>
<comment type="pathway">
    <text evidence="1">Secondary metabolite biosynthesis.</text>
</comment>
<dbReference type="AlphaFoldDB" id="A0A2R6PV70"/>
<dbReference type="PANTHER" id="PTHR24305">
    <property type="entry name" value="CYTOCHROME P450"/>
    <property type="match status" value="1"/>
</dbReference>
<dbReference type="Gene3D" id="1.10.630.10">
    <property type="entry name" value="Cytochrome P450"/>
    <property type="match status" value="1"/>
</dbReference>
<evidence type="ECO:0000256" key="3">
    <source>
        <dbReference type="ARBA" id="ARBA00022723"/>
    </source>
</evidence>
<gene>
    <name evidence="8" type="ORF">PHLCEN_2v4362</name>
</gene>
<evidence type="ECO:0000313" key="9">
    <source>
        <dbReference type="Proteomes" id="UP000186601"/>
    </source>
</evidence>
<keyword evidence="7" id="KW-0812">Transmembrane</keyword>
<evidence type="ECO:0000256" key="2">
    <source>
        <dbReference type="ARBA" id="ARBA00010617"/>
    </source>
</evidence>
<dbReference type="GO" id="GO:0004497">
    <property type="term" value="F:monooxygenase activity"/>
    <property type="evidence" value="ECO:0007669"/>
    <property type="project" value="InterPro"/>
</dbReference>
<dbReference type="CDD" id="cd11062">
    <property type="entry name" value="CYP58-like"/>
    <property type="match status" value="1"/>
</dbReference>
<dbReference type="EMBL" id="MLYV02000445">
    <property type="protein sequence ID" value="PSR97081.1"/>
    <property type="molecule type" value="Genomic_DNA"/>
</dbReference>
<feature type="transmembrane region" description="Helical" evidence="7">
    <location>
        <begin position="20"/>
        <end position="42"/>
    </location>
</feature>
<name>A0A2R6PV70_9APHY</name>
<evidence type="ECO:0000256" key="7">
    <source>
        <dbReference type="SAM" id="Phobius"/>
    </source>
</evidence>
<sequence length="516" mass="58188">MTSTTRHFWAAYLDDLAYPSVSLAVVTGILSWFLWVVVNGAYNLYLHPLSKFPGPKLAAFTIWWKIYVELIQKKDLVEMLFELHAVYGDVVRIAPNELHFAKPSVYHEIHSPRNRWSKDPVLYNAFAEFESSFTIPEYHRAKKRKDILQPLFSRKSIISMQHLIQDCMDQMCEGIAKQHGEGKSTNILLAFRCLAVDTITSFCFAKPANALAAPDFQAPIERAMTLSLPMVTFIKYFPAIKTFVAHCPPLLVSLLKPGLIGLVNMRKTLWEQVLEVTKHPETLESASHPIIYHALLNPASGHEIPSFTSLRDEALLLVFAGTDTASNTLTLGTIHILSNPDIHKNVVRELLEAWPRLDDTPRYEALDSLPYLRAIVKESLRLVQGVVTPMTRVVPAEGAELGGRHIPGETIVGISNSFVLLDGSIFPDPHSFRPERWLEPSSESLDHWLVTFCKGPRSCLGVNLGYCELFLGFANLFRRFELELDGVSAKSLRWKEAYLPHYEGPDLYVRAAPRSA</sequence>
<reference evidence="8 9" key="1">
    <citation type="submission" date="2018-02" db="EMBL/GenBank/DDBJ databases">
        <title>Genome sequence of the basidiomycete white-rot fungus Phlebia centrifuga.</title>
        <authorList>
            <person name="Granchi Z."/>
            <person name="Peng M."/>
            <person name="de Vries R.P."/>
            <person name="Hilden K."/>
            <person name="Makela M.R."/>
            <person name="Grigoriev I."/>
            <person name="Riley R."/>
        </authorList>
    </citation>
    <scope>NUCLEOTIDE SEQUENCE [LARGE SCALE GENOMIC DNA]</scope>
    <source>
        <strain evidence="8 9">FBCC195</strain>
    </source>
</reference>
<keyword evidence="7" id="KW-1133">Transmembrane helix</keyword>
<dbReference type="Pfam" id="PF00067">
    <property type="entry name" value="p450"/>
    <property type="match status" value="1"/>
</dbReference>
<dbReference type="SUPFAM" id="SSF48264">
    <property type="entry name" value="Cytochrome P450"/>
    <property type="match status" value="1"/>
</dbReference>
<dbReference type="OrthoDB" id="1470350at2759"/>
<keyword evidence="7" id="KW-0472">Membrane</keyword>
<dbReference type="GO" id="GO:0020037">
    <property type="term" value="F:heme binding"/>
    <property type="evidence" value="ECO:0007669"/>
    <property type="project" value="InterPro"/>
</dbReference>